<dbReference type="AlphaFoldDB" id="A0A2Z7AVL9"/>
<name>A0A2Z7AVL9_9LAMI</name>
<feature type="region of interest" description="Disordered" evidence="1">
    <location>
        <begin position="31"/>
        <end position="63"/>
    </location>
</feature>
<evidence type="ECO:0000313" key="2">
    <source>
        <dbReference type="EMBL" id="KZV23489.1"/>
    </source>
</evidence>
<gene>
    <name evidence="2" type="ORF">F511_41878</name>
</gene>
<organism evidence="2 3">
    <name type="scientific">Dorcoceras hygrometricum</name>
    <dbReference type="NCBI Taxonomy" id="472368"/>
    <lineage>
        <taxon>Eukaryota</taxon>
        <taxon>Viridiplantae</taxon>
        <taxon>Streptophyta</taxon>
        <taxon>Embryophyta</taxon>
        <taxon>Tracheophyta</taxon>
        <taxon>Spermatophyta</taxon>
        <taxon>Magnoliopsida</taxon>
        <taxon>eudicotyledons</taxon>
        <taxon>Gunneridae</taxon>
        <taxon>Pentapetalae</taxon>
        <taxon>asterids</taxon>
        <taxon>lamiids</taxon>
        <taxon>Lamiales</taxon>
        <taxon>Gesneriaceae</taxon>
        <taxon>Didymocarpoideae</taxon>
        <taxon>Trichosporeae</taxon>
        <taxon>Loxocarpinae</taxon>
        <taxon>Dorcoceras</taxon>
    </lineage>
</organism>
<dbReference type="Proteomes" id="UP000250235">
    <property type="component" value="Unassembled WGS sequence"/>
</dbReference>
<accession>A0A2Z7AVL9</accession>
<protein>
    <submittedName>
        <fullName evidence="2">Uncharacterized protein</fullName>
    </submittedName>
</protein>
<keyword evidence="3" id="KW-1185">Reference proteome</keyword>
<feature type="compositionally biased region" description="Basic and acidic residues" evidence="1">
    <location>
        <begin position="48"/>
        <end position="57"/>
    </location>
</feature>
<evidence type="ECO:0000256" key="1">
    <source>
        <dbReference type="SAM" id="MobiDB-lite"/>
    </source>
</evidence>
<proteinExistence type="predicted"/>
<reference evidence="2 3" key="1">
    <citation type="journal article" date="2015" name="Proc. Natl. Acad. Sci. U.S.A.">
        <title>The resurrection genome of Boea hygrometrica: A blueprint for survival of dehydration.</title>
        <authorList>
            <person name="Xiao L."/>
            <person name="Yang G."/>
            <person name="Zhang L."/>
            <person name="Yang X."/>
            <person name="Zhao S."/>
            <person name="Ji Z."/>
            <person name="Zhou Q."/>
            <person name="Hu M."/>
            <person name="Wang Y."/>
            <person name="Chen M."/>
            <person name="Xu Y."/>
            <person name="Jin H."/>
            <person name="Xiao X."/>
            <person name="Hu G."/>
            <person name="Bao F."/>
            <person name="Hu Y."/>
            <person name="Wan P."/>
            <person name="Li L."/>
            <person name="Deng X."/>
            <person name="Kuang T."/>
            <person name="Xiang C."/>
            <person name="Zhu J.K."/>
            <person name="Oliver M.J."/>
            <person name="He Y."/>
        </authorList>
    </citation>
    <scope>NUCLEOTIDE SEQUENCE [LARGE SCALE GENOMIC DNA]</scope>
    <source>
        <strain evidence="3">cv. XS01</strain>
    </source>
</reference>
<sequence length="207" mass="23206">MNILTNAEESRPYLQRIAHWLGGIRLHQLASSGGTVKKRDKRPPRRSRLQETGETSRTENPPLTAAQIAQLVAATVEQILANRPKANPLPDEQADEIRGLREEVARLREARVAETPPLPARVVSFYTEVLAAELPQHFKFPNMGEYDGMGDLEEHLSRFENAALLHQYADPIKCRVFRTTLVDLHNSGLISYCHVPRTGLDVNTGDV</sequence>
<dbReference type="OrthoDB" id="912280at2759"/>
<feature type="compositionally biased region" description="Basic residues" evidence="1">
    <location>
        <begin position="36"/>
        <end position="47"/>
    </location>
</feature>
<dbReference type="EMBL" id="KV013496">
    <property type="protein sequence ID" value="KZV23489.1"/>
    <property type="molecule type" value="Genomic_DNA"/>
</dbReference>
<evidence type="ECO:0000313" key="3">
    <source>
        <dbReference type="Proteomes" id="UP000250235"/>
    </source>
</evidence>